<dbReference type="GO" id="GO:0003964">
    <property type="term" value="F:RNA-directed DNA polymerase activity"/>
    <property type="evidence" value="ECO:0007669"/>
    <property type="project" value="UniProtKB-KW"/>
</dbReference>
<keyword evidence="2" id="KW-0548">Nucleotidyltransferase</keyword>
<feature type="non-terminal residue" evidence="2">
    <location>
        <position position="302"/>
    </location>
</feature>
<evidence type="ECO:0000313" key="2">
    <source>
        <dbReference type="EMBL" id="GFC58235.1"/>
    </source>
</evidence>
<protein>
    <submittedName>
        <fullName evidence="2">Ribonuclease H-like domain, reverse transcriptase, RNA-dependent DNA polymerase</fullName>
    </submittedName>
</protein>
<feature type="non-terminal residue" evidence="2">
    <location>
        <position position="1"/>
    </location>
</feature>
<feature type="region of interest" description="Disordered" evidence="1">
    <location>
        <begin position="251"/>
        <end position="302"/>
    </location>
</feature>
<accession>A0A699Q1X0</accession>
<dbReference type="AlphaFoldDB" id="A0A699Q1X0"/>
<sequence length="302" mass="33352">VRILSANLENTTNTLKYSETLYAQAKLEKKEWEVKFIESLARFDKWKESSQNLAKLLYSSMSTRTKLGLGFKEYIGSDEVCDLSIPNVFDSEPKNKEVKSLYERFVKDGKMHEVPPPITGTFMPTSYKSDLAKTQATFGSKSNTSSLNTFNTNGFVSCDNSDKSSASETYDFTSCVSSTKTNDSFSTVDVKILPKSDVKDPSPTNGFPSCSFKENVKPTRNLCNKSGLADRIHCKNNFVRFKKCFVCGTSVPAGSRHSSASTSAGSFIPAASRNRPTSIHAGRSIPAASRNRPASRKEDEKK</sequence>
<dbReference type="EMBL" id="BKCJ010976778">
    <property type="protein sequence ID" value="GFC58235.1"/>
    <property type="molecule type" value="Genomic_DNA"/>
</dbReference>
<keyword evidence="2" id="KW-0695">RNA-directed DNA polymerase</keyword>
<proteinExistence type="predicted"/>
<name>A0A699Q1X0_TANCI</name>
<evidence type="ECO:0000256" key="1">
    <source>
        <dbReference type="SAM" id="MobiDB-lite"/>
    </source>
</evidence>
<gene>
    <name evidence="2" type="ORF">Tci_830205</name>
</gene>
<reference evidence="2" key="1">
    <citation type="journal article" date="2019" name="Sci. Rep.">
        <title>Draft genome of Tanacetum cinerariifolium, the natural source of mosquito coil.</title>
        <authorList>
            <person name="Yamashiro T."/>
            <person name="Shiraishi A."/>
            <person name="Satake H."/>
            <person name="Nakayama K."/>
        </authorList>
    </citation>
    <scope>NUCLEOTIDE SEQUENCE</scope>
</reference>
<comment type="caution">
    <text evidence="2">The sequence shown here is derived from an EMBL/GenBank/DDBJ whole genome shotgun (WGS) entry which is preliminary data.</text>
</comment>
<feature type="compositionally biased region" description="Low complexity" evidence="1">
    <location>
        <begin position="253"/>
        <end position="266"/>
    </location>
</feature>
<organism evidence="2">
    <name type="scientific">Tanacetum cinerariifolium</name>
    <name type="common">Dalmatian daisy</name>
    <name type="synonym">Chrysanthemum cinerariifolium</name>
    <dbReference type="NCBI Taxonomy" id="118510"/>
    <lineage>
        <taxon>Eukaryota</taxon>
        <taxon>Viridiplantae</taxon>
        <taxon>Streptophyta</taxon>
        <taxon>Embryophyta</taxon>
        <taxon>Tracheophyta</taxon>
        <taxon>Spermatophyta</taxon>
        <taxon>Magnoliopsida</taxon>
        <taxon>eudicotyledons</taxon>
        <taxon>Gunneridae</taxon>
        <taxon>Pentapetalae</taxon>
        <taxon>asterids</taxon>
        <taxon>campanulids</taxon>
        <taxon>Asterales</taxon>
        <taxon>Asteraceae</taxon>
        <taxon>Asteroideae</taxon>
        <taxon>Anthemideae</taxon>
        <taxon>Anthemidinae</taxon>
        <taxon>Tanacetum</taxon>
    </lineage>
</organism>
<keyword evidence="2" id="KW-0808">Transferase</keyword>